<evidence type="ECO:0008006" key="3">
    <source>
        <dbReference type="Google" id="ProtNLM"/>
    </source>
</evidence>
<proteinExistence type="predicted"/>
<gene>
    <name evidence="1" type="ORF">BJY18_002448</name>
</gene>
<protein>
    <recommendedName>
        <fullName evidence="3">DUF4192 domain-containing protein</fullName>
    </recommendedName>
</protein>
<dbReference type="AlphaFoldDB" id="A0A840IT13"/>
<comment type="caution">
    <text evidence="1">The sequence shown here is derived from an EMBL/GenBank/DDBJ whole genome shotgun (WGS) entry which is preliminary data.</text>
</comment>
<name>A0A840IT13_9PSEU</name>
<organism evidence="1 2">
    <name type="scientific">Amycolatopsis jiangsuensis</name>
    <dbReference type="NCBI Taxonomy" id="1181879"/>
    <lineage>
        <taxon>Bacteria</taxon>
        <taxon>Bacillati</taxon>
        <taxon>Actinomycetota</taxon>
        <taxon>Actinomycetes</taxon>
        <taxon>Pseudonocardiales</taxon>
        <taxon>Pseudonocardiaceae</taxon>
        <taxon>Amycolatopsis</taxon>
    </lineage>
</organism>
<sequence>MTTSTPPGTDRVTLRNPAQLIAALPYLLGFHPADSLVLLGHRRPGTSIGLILRADLPPRELFAAQADSLVPRFDDEEHMGVTAVVVGGTPDDLGPPYPDFVDELRRALAEHDLRLFHPLWTAKVEAGARWGCYRDPECGGVLPDPRSTVAAAAVTKAGFVVYRSREEISALLEPRSPDALARRAALLRRSPEPLSDPEFTAVASGAPSVPPHRALLDRAAAEVREAFFRHRNGFGPPDDGQAVRLAHALALPPIREACLAMAVPVGSPLAREAEEVWLSLVRELPPPHRAEAACLLAYTTLLRGEGAFAGMAVNNALDADPRSVLARLLHAVWNSGVEPKRLRGLAVPTGSVDLGLAGET</sequence>
<accession>A0A840IT13</accession>
<dbReference type="InterPro" id="IPR025447">
    <property type="entry name" value="DUF4192"/>
</dbReference>
<keyword evidence="2" id="KW-1185">Reference proteome</keyword>
<dbReference type="Pfam" id="PF13830">
    <property type="entry name" value="DUF4192"/>
    <property type="match status" value="1"/>
</dbReference>
<dbReference type="EMBL" id="JACHMG010000001">
    <property type="protein sequence ID" value="MBB4684963.1"/>
    <property type="molecule type" value="Genomic_DNA"/>
</dbReference>
<dbReference type="RefSeq" id="WP_184780058.1">
    <property type="nucleotide sequence ID" value="NZ_JACHMG010000001.1"/>
</dbReference>
<dbReference type="Proteomes" id="UP000581769">
    <property type="component" value="Unassembled WGS sequence"/>
</dbReference>
<reference evidence="1 2" key="1">
    <citation type="submission" date="2020-08" db="EMBL/GenBank/DDBJ databases">
        <title>Sequencing the genomes of 1000 actinobacteria strains.</title>
        <authorList>
            <person name="Klenk H.-P."/>
        </authorList>
    </citation>
    <scope>NUCLEOTIDE SEQUENCE [LARGE SCALE GENOMIC DNA]</scope>
    <source>
        <strain evidence="1 2">DSM 45859</strain>
    </source>
</reference>
<evidence type="ECO:0000313" key="2">
    <source>
        <dbReference type="Proteomes" id="UP000581769"/>
    </source>
</evidence>
<evidence type="ECO:0000313" key="1">
    <source>
        <dbReference type="EMBL" id="MBB4684963.1"/>
    </source>
</evidence>